<organism evidence="2 3">
    <name type="scientific">Penicillium bovifimosum</name>
    <dbReference type="NCBI Taxonomy" id="126998"/>
    <lineage>
        <taxon>Eukaryota</taxon>
        <taxon>Fungi</taxon>
        <taxon>Dikarya</taxon>
        <taxon>Ascomycota</taxon>
        <taxon>Pezizomycotina</taxon>
        <taxon>Eurotiomycetes</taxon>
        <taxon>Eurotiomycetidae</taxon>
        <taxon>Eurotiales</taxon>
        <taxon>Aspergillaceae</taxon>
        <taxon>Penicillium</taxon>
    </lineage>
</organism>
<evidence type="ECO:0000313" key="2">
    <source>
        <dbReference type="EMBL" id="KAJ5124153.1"/>
    </source>
</evidence>
<dbReference type="Proteomes" id="UP001149079">
    <property type="component" value="Unassembled WGS sequence"/>
</dbReference>
<dbReference type="AlphaFoldDB" id="A0A9W9GMB1"/>
<protein>
    <submittedName>
        <fullName evidence="2">Uncharacterized protein</fullName>
    </submittedName>
</protein>
<proteinExistence type="predicted"/>
<sequence>MLEALRWLAQGNAVRRESASHAPSQPIHEGEVPARHSPTDNRQDPSQYPAVHTAERTGLNMLTRAEKSTGECASTERTPPANLRIPSHQLLIAPLLKPFLLRPILPKALAKDQFEVFAKLIGMI</sequence>
<dbReference type="GeneID" id="81407892"/>
<evidence type="ECO:0000256" key="1">
    <source>
        <dbReference type="SAM" id="MobiDB-lite"/>
    </source>
</evidence>
<dbReference type="RefSeq" id="XP_056518552.1">
    <property type="nucleotide sequence ID" value="XM_056668722.1"/>
</dbReference>
<feature type="region of interest" description="Disordered" evidence="1">
    <location>
        <begin position="14"/>
        <end position="81"/>
    </location>
</feature>
<feature type="compositionally biased region" description="Basic and acidic residues" evidence="1">
    <location>
        <begin position="28"/>
        <end position="43"/>
    </location>
</feature>
<name>A0A9W9GMB1_9EURO</name>
<reference evidence="2" key="2">
    <citation type="journal article" date="2023" name="IMA Fungus">
        <title>Comparative genomic study of the Penicillium genus elucidates a diverse pangenome and 15 lateral gene transfer events.</title>
        <authorList>
            <person name="Petersen C."/>
            <person name="Sorensen T."/>
            <person name="Nielsen M.R."/>
            <person name="Sondergaard T.E."/>
            <person name="Sorensen J.L."/>
            <person name="Fitzpatrick D.A."/>
            <person name="Frisvad J.C."/>
            <person name="Nielsen K.L."/>
        </authorList>
    </citation>
    <scope>NUCLEOTIDE SEQUENCE</scope>
    <source>
        <strain evidence="2">IBT 22155</strain>
    </source>
</reference>
<gene>
    <name evidence="2" type="ORF">N7515_007978</name>
</gene>
<keyword evidence="3" id="KW-1185">Reference proteome</keyword>
<accession>A0A9W9GMB1</accession>
<dbReference type="EMBL" id="JAPQKL010000006">
    <property type="protein sequence ID" value="KAJ5124153.1"/>
    <property type="molecule type" value="Genomic_DNA"/>
</dbReference>
<evidence type="ECO:0000313" key="3">
    <source>
        <dbReference type="Proteomes" id="UP001149079"/>
    </source>
</evidence>
<reference evidence="2" key="1">
    <citation type="submission" date="2022-11" db="EMBL/GenBank/DDBJ databases">
        <authorList>
            <person name="Petersen C."/>
        </authorList>
    </citation>
    <scope>NUCLEOTIDE SEQUENCE</scope>
    <source>
        <strain evidence="2">IBT 22155</strain>
    </source>
</reference>
<comment type="caution">
    <text evidence="2">The sequence shown here is derived from an EMBL/GenBank/DDBJ whole genome shotgun (WGS) entry which is preliminary data.</text>
</comment>